<keyword evidence="4 7" id="KW-1133">Transmembrane helix</keyword>
<evidence type="ECO:0000256" key="2">
    <source>
        <dbReference type="ARBA" id="ARBA00009399"/>
    </source>
</evidence>
<feature type="region of interest" description="Disordered" evidence="6">
    <location>
        <begin position="206"/>
        <end position="230"/>
    </location>
</feature>
<dbReference type="GO" id="GO:0005886">
    <property type="term" value="C:plasma membrane"/>
    <property type="evidence" value="ECO:0007669"/>
    <property type="project" value="TreeGrafter"/>
</dbReference>
<feature type="transmembrane region" description="Helical" evidence="7">
    <location>
        <begin position="172"/>
        <end position="192"/>
    </location>
</feature>
<accession>A0A3M9MCK8</accession>
<feature type="transmembrane region" description="Helical" evidence="7">
    <location>
        <begin position="105"/>
        <end position="122"/>
    </location>
</feature>
<dbReference type="PANTHER" id="PTHR38459">
    <property type="entry name" value="PROPHAGE BACTOPRENOL-LINKED GLUCOSE TRANSLOCASE HOMOLOG"/>
    <property type="match status" value="1"/>
</dbReference>
<evidence type="ECO:0000256" key="5">
    <source>
        <dbReference type="ARBA" id="ARBA00023136"/>
    </source>
</evidence>
<evidence type="ECO:0000256" key="4">
    <source>
        <dbReference type="ARBA" id="ARBA00022989"/>
    </source>
</evidence>
<dbReference type="Pfam" id="PF04138">
    <property type="entry name" value="GtrA_DPMS_TM"/>
    <property type="match status" value="1"/>
</dbReference>
<proteinExistence type="inferred from homology"/>
<sequence length="230" mass="25810">MESEREIDRGRLAHAGELPATDDADHREAARSAPGGYHADTLPRPARQSPGQDRRLHSVIGVKIVDLVRSLWRELAKFGVVGVVNIVIDMGLYNVLIDGPMQGKITAAKVVSGAVATAFAWVGNRYWTFRHRRNRPVHHEILLFFVVNGIALGLSAIWVAFAHYSLGLEGKLWLNVNAIIGIGWGTIFRFWAYKKFVFRNEPVTDRPAGEAISEPLEHEQRRDRRSEQSV</sequence>
<evidence type="ECO:0000256" key="3">
    <source>
        <dbReference type="ARBA" id="ARBA00022692"/>
    </source>
</evidence>
<keyword evidence="5 7" id="KW-0472">Membrane</keyword>
<comment type="similarity">
    <text evidence="2">Belongs to the GtrA family.</text>
</comment>
<keyword evidence="10" id="KW-1185">Reference proteome</keyword>
<dbReference type="PANTHER" id="PTHR38459:SF1">
    <property type="entry name" value="PROPHAGE BACTOPRENOL-LINKED GLUCOSE TRANSLOCASE HOMOLOG"/>
    <property type="match status" value="1"/>
</dbReference>
<organism evidence="9 10">
    <name type="scientific">Flexivirga caeni</name>
    <dbReference type="NCBI Taxonomy" id="2294115"/>
    <lineage>
        <taxon>Bacteria</taxon>
        <taxon>Bacillati</taxon>
        <taxon>Actinomycetota</taxon>
        <taxon>Actinomycetes</taxon>
        <taxon>Micrococcales</taxon>
        <taxon>Dermacoccaceae</taxon>
        <taxon>Flexivirga</taxon>
    </lineage>
</organism>
<evidence type="ECO:0000313" key="10">
    <source>
        <dbReference type="Proteomes" id="UP000271678"/>
    </source>
</evidence>
<evidence type="ECO:0000256" key="7">
    <source>
        <dbReference type="SAM" id="Phobius"/>
    </source>
</evidence>
<dbReference type="InterPro" id="IPR051401">
    <property type="entry name" value="GtrA_CellWall_Glycosyl"/>
</dbReference>
<feature type="region of interest" description="Disordered" evidence="6">
    <location>
        <begin position="1"/>
        <end position="54"/>
    </location>
</feature>
<dbReference type="AlphaFoldDB" id="A0A3M9MCK8"/>
<dbReference type="GO" id="GO:0000271">
    <property type="term" value="P:polysaccharide biosynthetic process"/>
    <property type="evidence" value="ECO:0007669"/>
    <property type="project" value="InterPro"/>
</dbReference>
<dbReference type="EMBL" id="RJJQ01000005">
    <property type="protein sequence ID" value="RNI23301.1"/>
    <property type="molecule type" value="Genomic_DNA"/>
</dbReference>
<gene>
    <name evidence="9" type="ORF">EFY87_06865</name>
</gene>
<protein>
    <submittedName>
        <fullName evidence="9">GtrA family protein</fullName>
    </submittedName>
</protein>
<dbReference type="OrthoDB" id="9807815at2"/>
<feature type="domain" description="GtrA/DPMS transmembrane" evidence="8">
    <location>
        <begin position="77"/>
        <end position="198"/>
    </location>
</feature>
<evidence type="ECO:0000313" key="9">
    <source>
        <dbReference type="EMBL" id="RNI23301.1"/>
    </source>
</evidence>
<comment type="caution">
    <text evidence="9">The sequence shown here is derived from an EMBL/GenBank/DDBJ whole genome shotgun (WGS) entry which is preliminary data.</text>
</comment>
<feature type="compositionally biased region" description="Basic and acidic residues" evidence="6">
    <location>
        <begin position="215"/>
        <end position="230"/>
    </location>
</feature>
<evidence type="ECO:0000256" key="1">
    <source>
        <dbReference type="ARBA" id="ARBA00004141"/>
    </source>
</evidence>
<evidence type="ECO:0000256" key="6">
    <source>
        <dbReference type="SAM" id="MobiDB-lite"/>
    </source>
</evidence>
<name>A0A3M9MCK8_9MICO</name>
<feature type="transmembrane region" description="Helical" evidence="7">
    <location>
        <begin position="142"/>
        <end position="166"/>
    </location>
</feature>
<feature type="transmembrane region" description="Helical" evidence="7">
    <location>
        <begin position="75"/>
        <end position="93"/>
    </location>
</feature>
<comment type="subcellular location">
    <subcellularLocation>
        <location evidence="1">Membrane</location>
        <topology evidence="1">Multi-pass membrane protein</topology>
    </subcellularLocation>
</comment>
<dbReference type="InterPro" id="IPR007267">
    <property type="entry name" value="GtrA_DPMS_TM"/>
</dbReference>
<dbReference type="Proteomes" id="UP000271678">
    <property type="component" value="Unassembled WGS sequence"/>
</dbReference>
<feature type="compositionally biased region" description="Basic and acidic residues" evidence="6">
    <location>
        <begin position="1"/>
        <end position="11"/>
    </location>
</feature>
<reference evidence="9 10" key="1">
    <citation type="submission" date="2018-11" db="EMBL/GenBank/DDBJ databases">
        <title>Draft genome of Simplicispira Flexivirga sp. BO-16.</title>
        <authorList>
            <person name="Im W.T."/>
        </authorList>
    </citation>
    <scope>NUCLEOTIDE SEQUENCE [LARGE SCALE GENOMIC DNA]</scope>
    <source>
        <strain evidence="9 10">BO-16</strain>
    </source>
</reference>
<keyword evidence="3 7" id="KW-0812">Transmembrane</keyword>
<evidence type="ECO:0000259" key="8">
    <source>
        <dbReference type="Pfam" id="PF04138"/>
    </source>
</evidence>